<dbReference type="GO" id="GO:0016747">
    <property type="term" value="F:acyltransferase activity, transferring groups other than amino-acyl groups"/>
    <property type="evidence" value="ECO:0007669"/>
    <property type="project" value="InterPro"/>
</dbReference>
<dbReference type="PANTHER" id="PTHR43792">
    <property type="entry name" value="GNAT FAMILY, PUTATIVE (AFU_ORTHOLOGUE AFUA_3G00765)-RELATED-RELATED"/>
    <property type="match status" value="1"/>
</dbReference>
<dbReference type="InterPro" id="IPR016181">
    <property type="entry name" value="Acyl_CoA_acyltransferase"/>
</dbReference>
<feature type="domain" description="N-acetyltransferase" evidence="1">
    <location>
        <begin position="15"/>
        <end position="150"/>
    </location>
</feature>
<protein>
    <submittedName>
        <fullName evidence="2">N-acetyltransferase</fullName>
    </submittedName>
</protein>
<keyword evidence="3" id="KW-1185">Reference proteome</keyword>
<evidence type="ECO:0000313" key="3">
    <source>
        <dbReference type="Proteomes" id="UP000649829"/>
    </source>
</evidence>
<dbReference type="SUPFAM" id="SSF55729">
    <property type="entry name" value="Acyl-CoA N-acyltransferases (Nat)"/>
    <property type="match status" value="1"/>
</dbReference>
<dbReference type="AlphaFoldDB" id="A0A917WHF5"/>
<sequence length="175" mass="19388">MSTPLIAAETLTTGRLVLRRPELSDFDAFAAYSMSERTLYIGGPKSRRLAFDKLANFAGHWLLRGYGRYTITEKATGRAIGHVGAFCHDDTLPPELSWTLWDGADEGKGYAREAAAETLRHYRDDLGWTELVAYVHEDNDGSIAIARALGGVLSPEPGREPLSLRFDFDLREKAA</sequence>
<name>A0A917WHF5_9RHOB</name>
<dbReference type="InterPro" id="IPR051531">
    <property type="entry name" value="N-acetyltransferase"/>
</dbReference>
<dbReference type="Gene3D" id="3.40.630.30">
    <property type="match status" value="1"/>
</dbReference>
<organism evidence="2 3">
    <name type="scientific">Pseudooceanicola nanhaiensis</name>
    <dbReference type="NCBI Taxonomy" id="375761"/>
    <lineage>
        <taxon>Bacteria</taxon>
        <taxon>Pseudomonadati</taxon>
        <taxon>Pseudomonadota</taxon>
        <taxon>Alphaproteobacteria</taxon>
        <taxon>Rhodobacterales</taxon>
        <taxon>Paracoccaceae</taxon>
        <taxon>Pseudooceanicola</taxon>
    </lineage>
</organism>
<dbReference type="PANTHER" id="PTHR43792:SF1">
    <property type="entry name" value="N-ACETYLTRANSFERASE DOMAIN-CONTAINING PROTEIN"/>
    <property type="match status" value="1"/>
</dbReference>
<dbReference type="EMBL" id="BMLF01000002">
    <property type="protein sequence ID" value="GGM04346.1"/>
    <property type="molecule type" value="Genomic_DNA"/>
</dbReference>
<dbReference type="Pfam" id="PF13302">
    <property type="entry name" value="Acetyltransf_3"/>
    <property type="match status" value="1"/>
</dbReference>
<dbReference type="Proteomes" id="UP000649829">
    <property type="component" value="Unassembled WGS sequence"/>
</dbReference>
<accession>A0A917WHF5</accession>
<evidence type="ECO:0000313" key="2">
    <source>
        <dbReference type="EMBL" id="GGM04346.1"/>
    </source>
</evidence>
<dbReference type="InterPro" id="IPR000182">
    <property type="entry name" value="GNAT_dom"/>
</dbReference>
<dbReference type="RefSeq" id="WP_051630644.1">
    <property type="nucleotide sequence ID" value="NZ_BMLF01000002.1"/>
</dbReference>
<reference evidence="2" key="2">
    <citation type="submission" date="2020-09" db="EMBL/GenBank/DDBJ databases">
        <authorList>
            <person name="Sun Q."/>
            <person name="Zhou Y."/>
        </authorList>
    </citation>
    <scope>NUCLEOTIDE SEQUENCE</scope>
    <source>
        <strain evidence="2">CGMCC 1.6293</strain>
    </source>
</reference>
<comment type="caution">
    <text evidence="2">The sequence shown here is derived from an EMBL/GenBank/DDBJ whole genome shotgun (WGS) entry which is preliminary data.</text>
</comment>
<proteinExistence type="predicted"/>
<gene>
    <name evidence="2" type="ORF">GCM10011534_27660</name>
</gene>
<reference evidence="2" key="1">
    <citation type="journal article" date="2014" name="Int. J. Syst. Evol. Microbiol.">
        <title>Complete genome sequence of Corynebacterium casei LMG S-19264T (=DSM 44701T), isolated from a smear-ripened cheese.</title>
        <authorList>
            <consortium name="US DOE Joint Genome Institute (JGI-PGF)"/>
            <person name="Walter F."/>
            <person name="Albersmeier A."/>
            <person name="Kalinowski J."/>
            <person name="Ruckert C."/>
        </authorList>
    </citation>
    <scope>NUCLEOTIDE SEQUENCE</scope>
    <source>
        <strain evidence="2">CGMCC 1.6293</strain>
    </source>
</reference>
<evidence type="ECO:0000259" key="1">
    <source>
        <dbReference type="Pfam" id="PF13302"/>
    </source>
</evidence>